<accession>A0A087T2J0</accession>
<dbReference type="GO" id="GO:0006397">
    <property type="term" value="P:mRNA processing"/>
    <property type="evidence" value="ECO:0007669"/>
    <property type="project" value="UniProtKB-KW"/>
</dbReference>
<dbReference type="PANTHER" id="PTHR12786:SF1">
    <property type="entry name" value="SPLICING REGULATOR SDE2"/>
    <property type="match status" value="1"/>
</dbReference>
<dbReference type="InterPro" id="IPR051421">
    <property type="entry name" value="RNA_Proc_DNA_Dmg_Regulator"/>
</dbReference>
<dbReference type="OrthoDB" id="547031at2759"/>
<comment type="similarity">
    <text evidence="3">Belongs to the SDE2 family.</text>
</comment>
<proteinExistence type="inferred from homology"/>
<evidence type="ECO:0000313" key="13">
    <source>
        <dbReference type="Proteomes" id="UP000054359"/>
    </source>
</evidence>
<keyword evidence="4" id="KW-0963">Cytoplasm</keyword>
<evidence type="ECO:0000259" key="10">
    <source>
        <dbReference type="Pfam" id="PF13297"/>
    </source>
</evidence>
<dbReference type="GO" id="GO:0008380">
    <property type="term" value="P:RNA splicing"/>
    <property type="evidence" value="ECO:0007669"/>
    <property type="project" value="UniProtKB-KW"/>
</dbReference>
<dbReference type="Pfam" id="PF22782">
    <property type="entry name" value="SDE2"/>
    <property type="match status" value="1"/>
</dbReference>
<dbReference type="InterPro" id="IPR053822">
    <property type="entry name" value="SDE2-like_dom"/>
</dbReference>
<evidence type="ECO:0000256" key="7">
    <source>
        <dbReference type="ARBA" id="ARBA00023242"/>
    </source>
</evidence>
<feature type="compositionally biased region" description="Polar residues" evidence="9">
    <location>
        <begin position="307"/>
        <end position="319"/>
    </location>
</feature>
<dbReference type="AlphaFoldDB" id="A0A087T2J0"/>
<feature type="domain" description="SDE2-like" evidence="11">
    <location>
        <begin position="69"/>
        <end position="165"/>
    </location>
</feature>
<organism evidence="12 13">
    <name type="scientific">Stegodyphus mimosarum</name>
    <name type="common">African social velvet spider</name>
    <dbReference type="NCBI Taxonomy" id="407821"/>
    <lineage>
        <taxon>Eukaryota</taxon>
        <taxon>Metazoa</taxon>
        <taxon>Ecdysozoa</taxon>
        <taxon>Arthropoda</taxon>
        <taxon>Chelicerata</taxon>
        <taxon>Arachnida</taxon>
        <taxon>Araneae</taxon>
        <taxon>Araneomorphae</taxon>
        <taxon>Entelegynae</taxon>
        <taxon>Eresoidea</taxon>
        <taxon>Eresidae</taxon>
        <taxon>Stegodyphus</taxon>
    </lineage>
</organism>
<sequence>MIFIRYPFHSDIKYMHVNSDYVKSDLLEDFVTSNLDIYDFSLYHNGKKLDRGSNVSNGSTVYVSFSLPGGKGGFGSMLRAIGAQIEKTTNREACRDLSGRRLRDINEEQRLKKWLAKEAEREAEKLRRRKERLERLKSKPKHNFVDFEFEKEISELPERVDDAVAKGLQKATTNPAIKREASEPACSSKKKCVWLDEDISSESSSSEVESQEKDFSTTNSEVSNDKDYSNQSSISESISRFSQEMSEDSQEVNSDKNEDAANNVRLAETESKQTVNEEPLLDKCNFETSNESSSTKHERNSFEISDESSLMNQSPNDNNVSEEEKKEIEEHCKRNSSYVENHPVGKEEVNSPIDLLSYQSVTELEALGLERLKTALIVRGLKCGGSISDRAQRLWKIRGLEPHEY</sequence>
<feature type="region of interest" description="Disordered" evidence="9">
    <location>
        <begin position="203"/>
        <end position="322"/>
    </location>
</feature>
<feature type="domain" description="SDE2/SF3A3 SAP" evidence="10">
    <location>
        <begin position="344"/>
        <end position="404"/>
    </location>
</feature>
<dbReference type="PANTHER" id="PTHR12786">
    <property type="entry name" value="SPLICING FACTOR SF3A-RELATED"/>
    <property type="match status" value="1"/>
</dbReference>
<dbReference type="OMA" id="CFWTGLE"/>
<evidence type="ECO:0000256" key="2">
    <source>
        <dbReference type="ARBA" id="ARBA00004496"/>
    </source>
</evidence>
<evidence type="ECO:0000256" key="8">
    <source>
        <dbReference type="ARBA" id="ARBA00023306"/>
    </source>
</evidence>
<comment type="subcellular location">
    <subcellularLocation>
        <location evidence="2">Cytoplasm</location>
    </subcellularLocation>
    <subcellularLocation>
        <location evidence="1">Nucleus</location>
    </subcellularLocation>
</comment>
<name>A0A087T2J0_STEMI</name>
<dbReference type="EMBL" id="KK113093">
    <property type="protein sequence ID" value="KFM59329.1"/>
    <property type="molecule type" value="Genomic_DNA"/>
</dbReference>
<feature type="compositionally biased region" description="Low complexity" evidence="9">
    <location>
        <begin position="229"/>
        <end position="244"/>
    </location>
</feature>
<protein>
    <submittedName>
        <fullName evidence="12">Uncharacterized protein</fullName>
    </submittedName>
</protein>
<evidence type="ECO:0000256" key="9">
    <source>
        <dbReference type="SAM" id="MobiDB-lite"/>
    </source>
</evidence>
<dbReference type="Pfam" id="PF13297">
    <property type="entry name" value="SDE2_2C"/>
    <property type="match status" value="1"/>
</dbReference>
<gene>
    <name evidence="12" type="ORF">X975_26200</name>
</gene>
<evidence type="ECO:0000259" key="11">
    <source>
        <dbReference type="Pfam" id="PF22782"/>
    </source>
</evidence>
<keyword evidence="7" id="KW-0539">Nucleus</keyword>
<dbReference type="GO" id="GO:0005634">
    <property type="term" value="C:nucleus"/>
    <property type="evidence" value="ECO:0007669"/>
    <property type="project" value="UniProtKB-SubCell"/>
</dbReference>
<reference evidence="12 13" key="1">
    <citation type="submission" date="2013-11" db="EMBL/GenBank/DDBJ databases">
        <title>Genome sequencing of Stegodyphus mimosarum.</title>
        <authorList>
            <person name="Bechsgaard J."/>
        </authorList>
    </citation>
    <scope>NUCLEOTIDE SEQUENCE [LARGE SCALE GENOMIC DNA]</scope>
</reference>
<keyword evidence="13" id="KW-1185">Reference proteome</keyword>
<evidence type="ECO:0000256" key="5">
    <source>
        <dbReference type="ARBA" id="ARBA00022664"/>
    </source>
</evidence>
<dbReference type="Proteomes" id="UP000054359">
    <property type="component" value="Unassembled WGS sequence"/>
</dbReference>
<evidence type="ECO:0000256" key="4">
    <source>
        <dbReference type="ARBA" id="ARBA00022490"/>
    </source>
</evidence>
<evidence type="ECO:0000256" key="1">
    <source>
        <dbReference type="ARBA" id="ARBA00004123"/>
    </source>
</evidence>
<dbReference type="STRING" id="407821.A0A087T2J0"/>
<keyword evidence="5" id="KW-0507">mRNA processing</keyword>
<feature type="non-terminal residue" evidence="12">
    <location>
        <position position="405"/>
    </location>
</feature>
<dbReference type="GO" id="GO:0005737">
    <property type="term" value="C:cytoplasm"/>
    <property type="evidence" value="ECO:0007669"/>
    <property type="project" value="UniProtKB-SubCell"/>
</dbReference>
<dbReference type="InterPro" id="IPR025086">
    <property type="entry name" value="SDE2/SF3A3_SAP"/>
</dbReference>
<keyword evidence="8" id="KW-0131">Cell cycle</keyword>
<evidence type="ECO:0000256" key="6">
    <source>
        <dbReference type="ARBA" id="ARBA00023187"/>
    </source>
</evidence>
<keyword evidence="6" id="KW-0508">mRNA splicing</keyword>
<evidence type="ECO:0000313" key="12">
    <source>
        <dbReference type="EMBL" id="KFM59329.1"/>
    </source>
</evidence>
<evidence type="ECO:0000256" key="3">
    <source>
        <dbReference type="ARBA" id="ARBA00008726"/>
    </source>
</evidence>